<reference evidence="18 19" key="1">
    <citation type="submission" date="2019-03" db="EMBL/GenBank/DDBJ databases">
        <title>The genome sequence of Nitrosococcus wardiae strain D1FHST reveals the archetypal metabolic capacity of ammonia-oxidizing Gammaproteobacteria.</title>
        <authorList>
            <person name="Wang L."/>
            <person name="Lim C.K."/>
            <person name="Hanson T.E."/>
            <person name="Dang H."/>
            <person name="Klotz M.G."/>
        </authorList>
    </citation>
    <scope>NUCLEOTIDE SEQUENCE [LARGE SCALE GENOMIC DNA]</scope>
    <source>
        <strain evidence="18 19">D1FHS</strain>
    </source>
</reference>
<dbReference type="PROSITE" id="PS00645">
    <property type="entry name" value="COMPLEX1_51K_2"/>
    <property type="match status" value="1"/>
</dbReference>
<feature type="domain" description="NADH-ubiquinone oxidoreductase 51kDa subunit iron-sulphur binding" evidence="17">
    <location>
        <begin position="334"/>
        <end position="379"/>
    </location>
</feature>
<accession>A0A4P7C245</accession>
<dbReference type="Pfam" id="PF10589">
    <property type="entry name" value="NADH_4Fe-4S"/>
    <property type="match status" value="1"/>
</dbReference>
<dbReference type="FunFam" id="3.40.50.11540:FF:000001">
    <property type="entry name" value="NADH dehydrogenase [ubiquinone] flavoprotein 1, mitochondrial"/>
    <property type="match status" value="1"/>
</dbReference>
<dbReference type="Pfam" id="PF01512">
    <property type="entry name" value="Complex1_51K"/>
    <property type="match status" value="1"/>
</dbReference>
<keyword evidence="10" id="KW-1278">Translocase</keyword>
<dbReference type="FunFam" id="3.10.20.600:FF:000002">
    <property type="entry name" value="NADH-quinone oxidoreductase subunit F"/>
    <property type="match status" value="1"/>
</dbReference>
<evidence type="ECO:0000256" key="8">
    <source>
        <dbReference type="ARBA" id="ARBA00022719"/>
    </source>
</evidence>
<evidence type="ECO:0000256" key="7">
    <source>
        <dbReference type="ARBA" id="ARBA00022643"/>
    </source>
</evidence>
<keyword evidence="11 16" id="KW-0408">Iron</keyword>
<keyword evidence="19" id="KW-1185">Reference proteome</keyword>
<evidence type="ECO:0000259" key="17">
    <source>
        <dbReference type="SMART" id="SM00928"/>
    </source>
</evidence>
<dbReference type="PANTHER" id="PTHR43578">
    <property type="entry name" value="NADH-QUINONE OXIDOREDUCTASE SUBUNIT F"/>
    <property type="match status" value="1"/>
</dbReference>
<dbReference type="GO" id="GO:0046872">
    <property type="term" value="F:metal ion binding"/>
    <property type="evidence" value="ECO:0007669"/>
    <property type="project" value="UniProtKB-KW"/>
</dbReference>
<evidence type="ECO:0000313" key="19">
    <source>
        <dbReference type="Proteomes" id="UP000294325"/>
    </source>
</evidence>
<dbReference type="EMBL" id="CP038033">
    <property type="protein sequence ID" value="QBQ55574.1"/>
    <property type="molecule type" value="Genomic_DNA"/>
</dbReference>
<dbReference type="GO" id="GO:0051539">
    <property type="term" value="F:4 iron, 4 sulfur cluster binding"/>
    <property type="evidence" value="ECO:0007669"/>
    <property type="project" value="UniProtKB-UniRule"/>
</dbReference>
<evidence type="ECO:0000256" key="16">
    <source>
        <dbReference type="RuleBase" id="RU364066"/>
    </source>
</evidence>
<dbReference type="Gene3D" id="6.10.250.1450">
    <property type="match status" value="1"/>
</dbReference>
<dbReference type="SUPFAM" id="SSF142019">
    <property type="entry name" value="Nqo1 FMN-binding domain-like"/>
    <property type="match status" value="1"/>
</dbReference>
<dbReference type="Pfam" id="PF10531">
    <property type="entry name" value="SLBB"/>
    <property type="match status" value="1"/>
</dbReference>
<keyword evidence="5 16" id="KW-0004">4Fe-4S</keyword>
<dbReference type="InterPro" id="IPR037207">
    <property type="entry name" value="Nuop51_4Fe4S-bd_sf"/>
</dbReference>
<evidence type="ECO:0000256" key="5">
    <source>
        <dbReference type="ARBA" id="ARBA00022485"/>
    </source>
</evidence>
<comment type="cofactor">
    <cofactor evidence="1 16">
        <name>FMN</name>
        <dbReference type="ChEBI" id="CHEBI:58210"/>
    </cofactor>
</comment>
<dbReference type="SMART" id="SM00928">
    <property type="entry name" value="NADH_4Fe-4S"/>
    <property type="match status" value="1"/>
</dbReference>
<dbReference type="InterPro" id="IPR001949">
    <property type="entry name" value="NADH-UbQ_OxRdtase_51kDa_CS"/>
</dbReference>
<keyword evidence="12 16" id="KW-0411">Iron-sulfur</keyword>
<gene>
    <name evidence="18" type="primary">nuoF</name>
    <name evidence="18" type="ORF">E3U44_14435</name>
</gene>
<sequence>MTGKSMATPLTQNIIPDREPLDITQYQQAGGYQALRKAIKELTPEEIQQAVTDSKLRGRGGAGFPTGMKWSFIPMGDDAPHPKYLVANADEMEPGTFKDRLLMENDPHQLIEAMIVSSYATQADVAYIFLRDEYKLAAHCLKQAAQEAHGQGFLGKHILGSGFSLEFHIHTSAGRYICGEETALLTSLEGKRAIPRQKPPYPQASGLWGKPTVVNNVETLCNVPHIINYGAEWYHNLSHSEDGGTKLYGASGRVKQPGCWELPMGTTIREILEEYAGGMRAGYLFRGLLPGGASTDFLVEEHLDVPMDFDSIMEAGSRMGTGGMIILDDKTCPVGMVLNLERFFAQESCGWCTPCRDGLPWVAHILQAIEEGRGQMEDLEILEMHTQFLGPGKTFCMHAPGAMEPLQSALKYFREDFERHIREQHCPWRN</sequence>
<evidence type="ECO:0000313" key="18">
    <source>
        <dbReference type="EMBL" id="QBQ55574.1"/>
    </source>
</evidence>
<keyword evidence="18" id="KW-0560">Oxidoreductase</keyword>
<dbReference type="GO" id="GO:0016491">
    <property type="term" value="F:oxidoreductase activity"/>
    <property type="evidence" value="ECO:0007669"/>
    <property type="project" value="UniProtKB-KW"/>
</dbReference>
<dbReference type="PANTHER" id="PTHR43578:SF3">
    <property type="entry name" value="NADH-QUINONE OXIDOREDUCTASE SUBUNIT F"/>
    <property type="match status" value="1"/>
</dbReference>
<dbReference type="InterPro" id="IPR019575">
    <property type="entry name" value="Nuop51_4Fe4S-bd"/>
</dbReference>
<evidence type="ECO:0000256" key="10">
    <source>
        <dbReference type="ARBA" id="ARBA00022967"/>
    </source>
</evidence>
<evidence type="ECO:0000256" key="11">
    <source>
        <dbReference type="ARBA" id="ARBA00023004"/>
    </source>
</evidence>
<evidence type="ECO:0000256" key="6">
    <source>
        <dbReference type="ARBA" id="ARBA00022630"/>
    </source>
</evidence>
<evidence type="ECO:0000256" key="9">
    <source>
        <dbReference type="ARBA" id="ARBA00022723"/>
    </source>
</evidence>
<keyword evidence="7 16" id="KW-0288">FMN</keyword>
<dbReference type="NCBIfam" id="TIGR01959">
    <property type="entry name" value="nuoF_fam"/>
    <property type="match status" value="1"/>
</dbReference>
<keyword evidence="8 16" id="KW-0874">Quinone</keyword>
<dbReference type="Proteomes" id="UP000294325">
    <property type="component" value="Chromosome"/>
</dbReference>
<dbReference type="Gene3D" id="3.40.50.11540">
    <property type="entry name" value="NADH-ubiquinone oxidoreductase 51kDa subunit"/>
    <property type="match status" value="1"/>
</dbReference>
<keyword evidence="9 16" id="KW-0479">Metal-binding</keyword>
<dbReference type="OrthoDB" id="9805533at2"/>
<dbReference type="InterPro" id="IPR019554">
    <property type="entry name" value="Soluble_ligand-bd"/>
</dbReference>
<dbReference type="InterPro" id="IPR011538">
    <property type="entry name" value="Nuo51_FMN-bd"/>
</dbReference>
<dbReference type="GO" id="GO:0010181">
    <property type="term" value="F:FMN binding"/>
    <property type="evidence" value="ECO:0007669"/>
    <property type="project" value="InterPro"/>
</dbReference>
<evidence type="ECO:0000256" key="4">
    <source>
        <dbReference type="ARBA" id="ARBA00019901"/>
    </source>
</evidence>
<dbReference type="EC" id="7.1.1.-" evidence="16"/>
<evidence type="ECO:0000256" key="14">
    <source>
        <dbReference type="ARBA" id="ARBA00026021"/>
    </source>
</evidence>
<comment type="cofactor">
    <cofactor evidence="2 16">
        <name>[4Fe-4S] cluster</name>
        <dbReference type="ChEBI" id="CHEBI:49883"/>
    </cofactor>
</comment>
<dbReference type="InterPro" id="IPR037225">
    <property type="entry name" value="Nuo51_FMN-bd_sf"/>
</dbReference>
<dbReference type="NCBIfam" id="NF010120">
    <property type="entry name" value="PRK13596.1"/>
    <property type="match status" value="1"/>
</dbReference>
<evidence type="ECO:0000256" key="2">
    <source>
        <dbReference type="ARBA" id="ARBA00001966"/>
    </source>
</evidence>
<proteinExistence type="inferred from homology"/>
<evidence type="ECO:0000256" key="13">
    <source>
        <dbReference type="ARBA" id="ARBA00023027"/>
    </source>
</evidence>
<dbReference type="FunFam" id="1.20.1440.230:FF:000002">
    <property type="entry name" value="NADH-quinone oxidoreductase subunit F"/>
    <property type="match status" value="1"/>
</dbReference>
<evidence type="ECO:0000256" key="12">
    <source>
        <dbReference type="ARBA" id="ARBA00023014"/>
    </source>
</evidence>
<dbReference type="SUPFAM" id="SSF140490">
    <property type="entry name" value="Nqo1C-terminal domain-like"/>
    <property type="match status" value="1"/>
</dbReference>
<evidence type="ECO:0000256" key="15">
    <source>
        <dbReference type="ARBA" id="ARBA00047712"/>
    </source>
</evidence>
<comment type="function">
    <text evidence="16">NDH-1 shuttles electrons from NADH, via FMN and iron-sulfur (Fe-S) centers, to quinones in the respiratory chain.</text>
</comment>
<keyword evidence="6 16" id="KW-0285">Flavoprotein</keyword>
<dbReference type="SUPFAM" id="SSF142984">
    <property type="entry name" value="Nqo1 middle domain-like"/>
    <property type="match status" value="1"/>
</dbReference>
<comment type="catalytic activity">
    <reaction evidence="15 16">
        <text>a quinone + NADH + 5 H(+)(in) = a quinol + NAD(+) + 4 H(+)(out)</text>
        <dbReference type="Rhea" id="RHEA:57888"/>
        <dbReference type="ChEBI" id="CHEBI:15378"/>
        <dbReference type="ChEBI" id="CHEBI:24646"/>
        <dbReference type="ChEBI" id="CHEBI:57540"/>
        <dbReference type="ChEBI" id="CHEBI:57945"/>
        <dbReference type="ChEBI" id="CHEBI:132124"/>
    </reaction>
</comment>
<dbReference type="GO" id="GO:0048038">
    <property type="term" value="F:quinone binding"/>
    <property type="evidence" value="ECO:0007669"/>
    <property type="project" value="UniProtKB-KW"/>
</dbReference>
<dbReference type="RefSeq" id="WP_134358831.1">
    <property type="nucleotide sequence ID" value="NZ_CP038033.1"/>
</dbReference>
<name>A0A4P7C245_9GAMM</name>
<dbReference type="KEGG" id="nwr:E3U44_14435"/>
<organism evidence="18 19">
    <name type="scientific">Nitrosococcus wardiae</name>
    <dbReference type="NCBI Taxonomy" id="1814290"/>
    <lineage>
        <taxon>Bacteria</taxon>
        <taxon>Pseudomonadati</taxon>
        <taxon>Pseudomonadota</taxon>
        <taxon>Gammaproteobacteria</taxon>
        <taxon>Chromatiales</taxon>
        <taxon>Chromatiaceae</taxon>
        <taxon>Nitrosococcus</taxon>
    </lineage>
</organism>
<evidence type="ECO:0000256" key="1">
    <source>
        <dbReference type="ARBA" id="ARBA00001917"/>
    </source>
</evidence>
<dbReference type="GO" id="GO:0051287">
    <property type="term" value="F:NAD binding"/>
    <property type="evidence" value="ECO:0007669"/>
    <property type="project" value="UniProtKB-UniRule"/>
</dbReference>
<dbReference type="Gene3D" id="3.10.20.600">
    <property type="match status" value="1"/>
</dbReference>
<dbReference type="InterPro" id="IPR011537">
    <property type="entry name" value="NADH-UbQ_OxRdtase_suF"/>
</dbReference>
<comment type="subunit">
    <text evidence="14">Composed of 13 different subunits. Subunits NuoCD, E, F, and G constitute the peripheral sector of the complex.</text>
</comment>
<evidence type="ECO:0000256" key="3">
    <source>
        <dbReference type="ARBA" id="ARBA00007523"/>
    </source>
</evidence>
<dbReference type="GO" id="GO:0008137">
    <property type="term" value="F:NADH dehydrogenase (ubiquinone) activity"/>
    <property type="evidence" value="ECO:0007669"/>
    <property type="project" value="InterPro"/>
</dbReference>
<protein>
    <recommendedName>
        <fullName evidence="4 16">NADH-quinone oxidoreductase subunit F</fullName>
        <ecNumber evidence="16">7.1.1.-</ecNumber>
    </recommendedName>
</protein>
<dbReference type="AlphaFoldDB" id="A0A4P7C245"/>
<dbReference type="Gene3D" id="1.20.1440.230">
    <property type="entry name" value="NADH-ubiquinone oxidoreductase 51kDa subunit, iron-sulphur binding domain"/>
    <property type="match status" value="1"/>
</dbReference>
<keyword evidence="13 16" id="KW-0520">NAD</keyword>
<comment type="similarity">
    <text evidence="3 16">Belongs to the complex I 51 kDa subunit family.</text>
</comment>